<accession>A0AAX2AHF1</accession>
<evidence type="ECO:0000256" key="1">
    <source>
        <dbReference type="SAM" id="SignalP"/>
    </source>
</evidence>
<dbReference type="KEGG" id="amyt:AMYT_1322"/>
<name>A0AAX2AHF1_9BACT</name>
<keyword evidence="3" id="KW-1185">Reference proteome</keyword>
<dbReference type="RefSeq" id="WP_114841762.1">
    <property type="nucleotide sequence ID" value="NZ_CP031219.1"/>
</dbReference>
<protein>
    <recommendedName>
        <fullName evidence="4">YceI-like domain-containing periplasmic protein</fullName>
    </recommendedName>
</protein>
<dbReference type="Proteomes" id="UP000290092">
    <property type="component" value="Unassembled WGS sequence"/>
</dbReference>
<evidence type="ECO:0008006" key="4">
    <source>
        <dbReference type="Google" id="ProtNLM"/>
    </source>
</evidence>
<sequence length="189" mass="21606">MSLIKKSLVAIFCFSFLSMTLNAKECISINELKIKWTSYKTLEKVSVNGSFDKIELITTKNKSTLQEALLNTKAKINLKNINAYSNQKTDNILKYFVKNLKSSKVEAKILKVNKKTMDIEFTLNEKSKVIPMKYKIAENKVIIKGVIDAQDFDLVPALEILNKEVSGHQNKGWFDIPIKLDLFYTKTCN</sequence>
<dbReference type="EMBL" id="NXID01000049">
    <property type="protein sequence ID" value="RXK14881.1"/>
    <property type="molecule type" value="Genomic_DNA"/>
</dbReference>
<gene>
    <name evidence="2" type="ORF">CP985_11605</name>
</gene>
<evidence type="ECO:0000313" key="3">
    <source>
        <dbReference type="Proteomes" id="UP000290092"/>
    </source>
</evidence>
<dbReference type="AlphaFoldDB" id="A0AAX2AHF1"/>
<reference evidence="2 3" key="1">
    <citation type="submission" date="2017-09" db="EMBL/GenBank/DDBJ databases">
        <title>Genomics of the genus Arcobacter.</title>
        <authorList>
            <person name="Perez-Cataluna A."/>
            <person name="Figueras M.J."/>
            <person name="Salas-Masso N."/>
        </authorList>
    </citation>
    <scope>NUCLEOTIDE SEQUENCE [LARGE SCALE GENOMIC DNA]</scope>
    <source>
        <strain evidence="2 3">CECT 7386</strain>
    </source>
</reference>
<proteinExistence type="predicted"/>
<evidence type="ECO:0000313" key="2">
    <source>
        <dbReference type="EMBL" id="RXK14881.1"/>
    </source>
</evidence>
<feature type="signal peptide" evidence="1">
    <location>
        <begin position="1"/>
        <end position="23"/>
    </location>
</feature>
<comment type="caution">
    <text evidence="2">The sequence shown here is derived from an EMBL/GenBank/DDBJ whole genome shotgun (WGS) entry which is preliminary data.</text>
</comment>
<keyword evidence="1" id="KW-0732">Signal</keyword>
<feature type="chain" id="PRO_5043544777" description="YceI-like domain-containing periplasmic protein" evidence="1">
    <location>
        <begin position="24"/>
        <end position="189"/>
    </location>
</feature>
<organism evidence="2 3">
    <name type="scientific">Malaciobacter mytili LMG 24559</name>
    <dbReference type="NCBI Taxonomy" id="1032238"/>
    <lineage>
        <taxon>Bacteria</taxon>
        <taxon>Pseudomonadati</taxon>
        <taxon>Campylobacterota</taxon>
        <taxon>Epsilonproteobacteria</taxon>
        <taxon>Campylobacterales</taxon>
        <taxon>Arcobacteraceae</taxon>
        <taxon>Malaciobacter</taxon>
    </lineage>
</organism>